<dbReference type="SUPFAM" id="SSF53335">
    <property type="entry name" value="S-adenosyl-L-methionine-dependent methyltransferases"/>
    <property type="match status" value="1"/>
</dbReference>
<dbReference type="Proteomes" id="UP000319353">
    <property type="component" value="Unassembled WGS sequence"/>
</dbReference>
<dbReference type="Gene3D" id="3.40.50.150">
    <property type="entry name" value="Vaccinia Virus protein VP39"/>
    <property type="match status" value="1"/>
</dbReference>
<keyword evidence="3" id="KW-0808">Transferase</keyword>
<dbReference type="GO" id="GO:0003676">
    <property type="term" value="F:nucleic acid binding"/>
    <property type="evidence" value="ECO:0007669"/>
    <property type="project" value="InterPro"/>
</dbReference>
<dbReference type="PANTHER" id="PTHR33841:SF1">
    <property type="entry name" value="DNA METHYLTRANSFERASE A"/>
    <property type="match status" value="1"/>
</dbReference>
<dbReference type="GO" id="GO:0006304">
    <property type="term" value="P:DNA modification"/>
    <property type="evidence" value="ECO:0007669"/>
    <property type="project" value="InterPro"/>
</dbReference>
<evidence type="ECO:0000256" key="5">
    <source>
        <dbReference type="ARBA" id="ARBA00047942"/>
    </source>
</evidence>
<dbReference type="PANTHER" id="PTHR33841">
    <property type="entry name" value="DNA METHYLTRANSFERASE YEEA-RELATED"/>
    <property type="match status" value="1"/>
</dbReference>
<dbReference type="Pfam" id="PF07669">
    <property type="entry name" value="Eco57I"/>
    <property type="match status" value="1"/>
</dbReference>
<evidence type="ECO:0000256" key="4">
    <source>
        <dbReference type="ARBA" id="ARBA00022691"/>
    </source>
</evidence>
<feature type="non-terminal residue" evidence="8">
    <location>
        <position position="249"/>
    </location>
</feature>
<dbReference type="GO" id="GO:0032259">
    <property type="term" value="P:methylation"/>
    <property type="evidence" value="ECO:0007669"/>
    <property type="project" value="UniProtKB-KW"/>
</dbReference>
<evidence type="ECO:0000256" key="1">
    <source>
        <dbReference type="ARBA" id="ARBA00011900"/>
    </source>
</evidence>
<keyword evidence="2" id="KW-0489">Methyltransferase</keyword>
<dbReference type="EC" id="2.1.1.72" evidence="1"/>
<protein>
    <recommendedName>
        <fullName evidence="1">site-specific DNA-methyltransferase (adenine-specific)</fullName>
        <ecNumber evidence="1">2.1.1.72</ecNumber>
    </recommendedName>
</protein>
<feature type="compositionally biased region" description="Basic residues" evidence="6">
    <location>
        <begin position="7"/>
        <end position="20"/>
    </location>
</feature>
<sequence>MPPRRSSPARKRPWPARSSRRQNAGSTRRSASCSPPRKTSRLRDGRRDLRSAARKLGREGGTPFFAFESHFGDLLTAGGFDVVIGNPPWVRGERLPPRVRETLQARYPSWRPAATRGFAHLPDLAVAFVDRALELAAPGGVVALLVPAKLASSGYAEPLRRRLAHETRLERVAPLDGTAATFGAAVYPMALVAARADARPDCPVAAQLGPRSAALRLPQRALQSGGPWVLRPDAAGVARRLRAELPALG</sequence>
<dbReference type="InterPro" id="IPR050953">
    <property type="entry name" value="N4_N6_ade-DNA_methylase"/>
</dbReference>
<proteinExistence type="predicted"/>
<evidence type="ECO:0000256" key="3">
    <source>
        <dbReference type="ARBA" id="ARBA00022679"/>
    </source>
</evidence>
<dbReference type="PROSITE" id="PS00092">
    <property type="entry name" value="N6_MTASE"/>
    <property type="match status" value="1"/>
</dbReference>
<reference evidence="8 9" key="1">
    <citation type="journal article" date="2019" name="Nat. Microbiol.">
        <title>Mediterranean grassland soil C-N compound turnover is dependent on rainfall and depth, and is mediated by genomically divergent microorganisms.</title>
        <authorList>
            <person name="Diamond S."/>
            <person name="Andeer P.F."/>
            <person name="Li Z."/>
            <person name="Crits-Christoph A."/>
            <person name="Burstein D."/>
            <person name="Anantharaman K."/>
            <person name="Lane K.R."/>
            <person name="Thomas B.C."/>
            <person name="Pan C."/>
            <person name="Northen T.R."/>
            <person name="Banfield J.F."/>
        </authorList>
    </citation>
    <scope>NUCLEOTIDE SEQUENCE [LARGE SCALE GENOMIC DNA]</scope>
    <source>
        <strain evidence="8">NP_4</strain>
    </source>
</reference>
<dbReference type="InterPro" id="IPR002052">
    <property type="entry name" value="DNA_methylase_N6_adenine_CS"/>
</dbReference>
<dbReference type="GO" id="GO:0009007">
    <property type="term" value="F:site-specific DNA-methyltransferase (adenine-specific) activity"/>
    <property type="evidence" value="ECO:0007669"/>
    <property type="project" value="UniProtKB-EC"/>
</dbReference>
<organism evidence="8 9">
    <name type="scientific">Candidatus Segetimicrobium genomatis</name>
    <dbReference type="NCBI Taxonomy" id="2569760"/>
    <lineage>
        <taxon>Bacteria</taxon>
        <taxon>Bacillati</taxon>
        <taxon>Candidatus Sysuimicrobiota</taxon>
        <taxon>Candidatus Sysuimicrobiia</taxon>
        <taxon>Candidatus Sysuimicrobiales</taxon>
        <taxon>Candidatus Segetimicrobiaceae</taxon>
        <taxon>Candidatus Segetimicrobium</taxon>
    </lineage>
</organism>
<comment type="catalytic activity">
    <reaction evidence="5">
        <text>a 2'-deoxyadenosine in DNA + S-adenosyl-L-methionine = an N(6)-methyl-2'-deoxyadenosine in DNA + S-adenosyl-L-homocysteine + H(+)</text>
        <dbReference type="Rhea" id="RHEA:15197"/>
        <dbReference type="Rhea" id="RHEA-COMP:12418"/>
        <dbReference type="Rhea" id="RHEA-COMP:12419"/>
        <dbReference type="ChEBI" id="CHEBI:15378"/>
        <dbReference type="ChEBI" id="CHEBI:57856"/>
        <dbReference type="ChEBI" id="CHEBI:59789"/>
        <dbReference type="ChEBI" id="CHEBI:90615"/>
        <dbReference type="ChEBI" id="CHEBI:90616"/>
        <dbReference type="EC" id="2.1.1.72"/>
    </reaction>
</comment>
<name>A0A537KGP1_9BACT</name>
<dbReference type="EMBL" id="VBAL01000320">
    <property type="protein sequence ID" value="TMI94656.1"/>
    <property type="molecule type" value="Genomic_DNA"/>
</dbReference>
<feature type="compositionally biased region" description="Polar residues" evidence="6">
    <location>
        <begin position="22"/>
        <end position="33"/>
    </location>
</feature>
<feature type="domain" description="Type II methyltransferase M.TaqI-like" evidence="7">
    <location>
        <begin position="65"/>
        <end position="175"/>
    </location>
</feature>
<dbReference type="PRINTS" id="PR00507">
    <property type="entry name" value="N12N6MTFRASE"/>
</dbReference>
<evidence type="ECO:0000313" key="8">
    <source>
        <dbReference type="EMBL" id="TMI94656.1"/>
    </source>
</evidence>
<evidence type="ECO:0000256" key="2">
    <source>
        <dbReference type="ARBA" id="ARBA00022603"/>
    </source>
</evidence>
<evidence type="ECO:0000256" key="6">
    <source>
        <dbReference type="SAM" id="MobiDB-lite"/>
    </source>
</evidence>
<keyword evidence="4" id="KW-0949">S-adenosyl-L-methionine</keyword>
<evidence type="ECO:0000259" key="7">
    <source>
        <dbReference type="Pfam" id="PF07669"/>
    </source>
</evidence>
<dbReference type="InterPro" id="IPR011639">
    <property type="entry name" value="MethylTrfase_TaqI-like_dom"/>
</dbReference>
<feature type="region of interest" description="Disordered" evidence="6">
    <location>
        <begin position="1"/>
        <end position="47"/>
    </location>
</feature>
<dbReference type="AlphaFoldDB" id="A0A537KGP1"/>
<comment type="caution">
    <text evidence="8">The sequence shown here is derived from an EMBL/GenBank/DDBJ whole genome shotgun (WGS) entry which is preliminary data.</text>
</comment>
<dbReference type="InterPro" id="IPR029063">
    <property type="entry name" value="SAM-dependent_MTases_sf"/>
</dbReference>
<accession>A0A537KGP1</accession>
<evidence type="ECO:0000313" key="9">
    <source>
        <dbReference type="Proteomes" id="UP000319353"/>
    </source>
</evidence>
<gene>
    <name evidence="8" type="ORF">E6H01_14815</name>
</gene>